<name>A0A1Y5TLN1_9RHOB</name>
<accession>A0A1Y5TLN1</accession>
<protein>
    <submittedName>
        <fullName evidence="2">Uncharacterized protein</fullName>
    </submittedName>
</protein>
<dbReference type="EMBL" id="FWFS01000013">
    <property type="protein sequence ID" value="SLN66745.1"/>
    <property type="molecule type" value="Genomic_DNA"/>
</dbReference>
<dbReference type="Proteomes" id="UP000193862">
    <property type="component" value="Unassembled WGS sequence"/>
</dbReference>
<keyword evidence="3" id="KW-1185">Reference proteome</keyword>
<evidence type="ECO:0000313" key="2">
    <source>
        <dbReference type="EMBL" id="SLN66745.1"/>
    </source>
</evidence>
<organism evidence="2 3">
    <name type="scientific">Aquimixticola soesokkakensis</name>
    <dbReference type="NCBI Taxonomy" id="1519096"/>
    <lineage>
        <taxon>Bacteria</taxon>
        <taxon>Pseudomonadati</taxon>
        <taxon>Pseudomonadota</taxon>
        <taxon>Alphaproteobacteria</taxon>
        <taxon>Rhodobacterales</taxon>
        <taxon>Paracoccaceae</taxon>
        <taxon>Aquimixticola</taxon>
    </lineage>
</organism>
<proteinExistence type="predicted"/>
<dbReference type="AlphaFoldDB" id="A0A1Y5TLN1"/>
<feature type="compositionally biased region" description="Basic and acidic residues" evidence="1">
    <location>
        <begin position="44"/>
        <end position="57"/>
    </location>
</feature>
<reference evidence="2 3" key="1">
    <citation type="submission" date="2017-03" db="EMBL/GenBank/DDBJ databases">
        <authorList>
            <person name="Afonso C.L."/>
            <person name="Miller P.J."/>
            <person name="Scott M.A."/>
            <person name="Spackman E."/>
            <person name="Goraichik I."/>
            <person name="Dimitrov K.M."/>
            <person name="Suarez D.L."/>
            <person name="Swayne D.E."/>
        </authorList>
    </citation>
    <scope>NUCLEOTIDE SEQUENCE [LARGE SCALE GENOMIC DNA]</scope>
    <source>
        <strain evidence="2 3">CECT 8620</strain>
    </source>
</reference>
<evidence type="ECO:0000313" key="3">
    <source>
        <dbReference type="Proteomes" id="UP000193862"/>
    </source>
</evidence>
<gene>
    <name evidence="2" type="ORF">AQS8620_03099</name>
</gene>
<sequence>MDQNSKVVGHGQALLRFTGQERGLLTGVESHTRPVKFRASTTDLKPRPSKDVSRRMQPEIAGAGNTRTGKGPSFQGNRTGAVAYMAVMKVMSRTVAPSVPINSQLSCTAPVSSDTV</sequence>
<evidence type="ECO:0000256" key="1">
    <source>
        <dbReference type="SAM" id="MobiDB-lite"/>
    </source>
</evidence>
<feature type="region of interest" description="Disordered" evidence="1">
    <location>
        <begin position="25"/>
        <end position="77"/>
    </location>
</feature>